<evidence type="ECO:0000313" key="4">
    <source>
        <dbReference type="EMBL" id="KAK3883714.1"/>
    </source>
</evidence>
<dbReference type="GO" id="GO:0005634">
    <property type="term" value="C:nucleus"/>
    <property type="evidence" value="ECO:0007669"/>
    <property type="project" value="UniProtKB-SubCell"/>
</dbReference>
<dbReference type="InterPro" id="IPR055247">
    <property type="entry name" value="InsJ-like_HTH"/>
</dbReference>
<evidence type="ECO:0000259" key="3">
    <source>
        <dbReference type="Pfam" id="PF13518"/>
    </source>
</evidence>
<dbReference type="GO" id="GO:0003677">
    <property type="term" value="F:DNA binding"/>
    <property type="evidence" value="ECO:0007669"/>
    <property type="project" value="InterPro"/>
</dbReference>
<dbReference type="GO" id="GO:0006313">
    <property type="term" value="P:DNA transposition"/>
    <property type="evidence" value="ECO:0007669"/>
    <property type="project" value="InterPro"/>
</dbReference>
<protein>
    <recommendedName>
        <fullName evidence="6">Transposase</fullName>
    </recommendedName>
</protein>
<feature type="domain" description="Transposase Tc1-like" evidence="2">
    <location>
        <begin position="83"/>
        <end position="143"/>
    </location>
</feature>
<evidence type="ECO:0008006" key="6">
    <source>
        <dbReference type="Google" id="ProtNLM"/>
    </source>
</evidence>
<dbReference type="Proteomes" id="UP001286313">
    <property type="component" value="Unassembled WGS sequence"/>
</dbReference>
<dbReference type="Gene3D" id="1.10.10.10">
    <property type="entry name" value="Winged helix-like DNA-binding domain superfamily/Winged helix DNA-binding domain"/>
    <property type="match status" value="1"/>
</dbReference>
<evidence type="ECO:0000259" key="2">
    <source>
        <dbReference type="Pfam" id="PF01498"/>
    </source>
</evidence>
<dbReference type="AlphaFoldDB" id="A0AAE1G1K6"/>
<dbReference type="InterPro" id="IPR009057">
    <property type="entry name" value="Homeodomain-like_sf"/>
</dbReference>
<dbReference type="Pfam" id="PF01498">
    <property type="entry name" value="HTH_Tnp_Tc3_2"/>
    <property type="match status" value="1"/>
</dbReference>
<dbReference type="InterPro" id="IPR002492">
    <property type="entry name" value="Transposase_Tc1-like"/>
</dbReference>
<dbReference type="Pfam" id="PF13518">
    <property type="entry name" value="HTH_28"/>
    <property type="match status" value="1"/>
</dbReference>
<accession>A0AAE1G1K6</accession>
<evidence type="ECO:0000313" key="5">
    <source>
        <dbReference type="Proteomes" id="UP001286313"/>
    </source>
</evidence>
<name>A0AAE1G1K6_PETCI</name>
<dbReference type="EMBL" id="JAWQEG010000962">
    <property type="protein sequence ID" value="KAK3883714.1"/>
    <property type="molecule type" value="Genomic_DNA"/>
</dbReference>
<dbReference type="SUPFAM" id="SSF46689">
    <property type="entry name" value="Homeodomain-like"/>
    <property type="match status" value="1"/>
</dbReference>
<keyword evidence="5" id="KW-1185">Reference proteome</keyword>
<reference evidence="4" key="1">
    <citation type="submission" date="2023-10" db="EMBL/GenBank/DDBJ databases">
        <title>Genome assemblies of two species of porcelain crab, Petrolisthes cinctipes and Petrolisthes manimaculis (Anomura: Porcellanidae).</title>
        <authorList>
            <person name="Angst P."/>
        </authorList>
    </citation>
    <scope>NUCLEOTIDE SEQUENCE</scope>
    <source>
        <strain evidence="4">PB745_01</strain>
        <tissue evidence="4">Gill</tissue>
    </source>
</reference>
<proteinExistence type="predicted"/>
<evidence type="ECO:0000256" key="1">
    <source>
        <dbReference type="ARBA" id="ARBA00004123"/>
    </source>
</evidence>
<dbReference type="GO" id="GO:0015074">
    <property type="term" value="P:DNA integration"/>
    <property type="evidence" value="ECO:0007669"/>
    <property type="project" value="InterPro"/>
</dbReference>
<comment type="subcellular location">
    <subcellularLocation>
        <location evidence="1">Nucleus</location>
    </subcellularLocation>
</comment>
<gene>
    <name evidence="4" type="ORF">Pcinc_011971</name>
</gene>
<feature type="domain" description="Insertion element IS150 protein InsJ-like helix-turn-helix" evidence="3">
    <location>
        <begin position="25"/>
        <end position="75"/>
    </location>
</feature>
<dbReference type="InterPro" id="IPR036388">
    <property type="entry name" value="WH-like_DNA-bd_sf"/>
</dbReference>
<sequence length="184" mass="21606">MEVRPRGRARPARTRADRPEVIMRRTLIVGYHAAGKGIREISQLMGISRATVRLWLRRYEAEGHVLTRPRPGRPRVTTNEDDERLRRAVERNPQMTAVTLTREAELPCHVVTTRRRLWEAGLRCHIPARKEMLTEAKKQSRLSSRSPVLEVERYQIFGHKHRTEDEKRESLGFRSWVDVVGWTR</sequence>
<comment type="caution">
    <text evidence="4">The sequence shown here is derived from an EMBL/GenBank/DDBJ whole genome shotgun (WGS) entry which is preliminary data.</text>
</comment>
<organism evidence="4 5">
    <name type="scientific">Petrolisthes cinctipes</name>
    <name type="common">Flat porcelain crab</name>
    <dbReference type="NCBI Taxonomy" id="88211"/>
    <lineage>
        <taxon>Eukaryota</taxon>
        <taxon>Metazoa</taxon>
        <taxon>Ecdysozoa</taxon>
        <taxon>Arthropoda</taxon>
        <taxon>Crustacea</taxon>
        <taxon>Multicrustacea</taxon>
        <taxon>Malacostraca</taxon>
        <taxon>Eumalacostraca</taxon>
        <taxon>Eucarida</taxon>
        <taxon>Decapoda</taxon>
        <taxon>Pleocyemata</taxon>
        <taxon>Anomura</taxon>
        <taxon>Galatheoidea</taxon>
        <taxon>Porcellanidae</taxon>
        <taxon>Petrolisthes</taxon>
    </lineage>
</organism>